<evidence type="ECO:0000256" key="2">
    <source>
        <dbReference type="ARBA" id="ARBA00022737"/>
    </source>
</evidence>
<evidence type="ECO:0000256" key="3">
    <source>
        <dbReference type="ARBA" id="ARBA00023180"/>
    </source>
</evidence>
<reference evidence="6" key="1">
    <citation type="submission" date="2017-02" db="UniProtKB">
        <authorList>
            <consortium name="WormBaseParasite"/>
        </authorList>
    </citation>
    <scope>IDENTIFICATION</scope>
</reference>
<dbReference type="PANTHER" id="PTHR45739:SF8">
    <property type="entry name" value="FRAS1-RELATED EXTRACELLULAR MATRIX PROTEIN 1"/>
    <property type="match status" value="1"/>
</dbReference>
<name>A0A0M3ILY9_ASCLU</name>
<dbReference type="Proteomes" id="UP000036681">
    <property type="component" value="Unplaced"/>
</dbReference>
<dbReference type="Pfam" id="PF16184">
    <property type="entry name" value="Cadherin_3"/>
    <property type="match status" value="3"/>
</dbReference>
<protein>
    <submittedName>
        <fullName evidence="6">TMEM132 domain-containing protein</fullName>
    </submittedName>
</protein>
<keyword evidence="1" id="KW-0732">Signal</keyword>
<evidence type="ECO:0000313" key="6">
    <source>
        <dbReference type="WBParaSite" id="ALUE_0001976701-mRNA-1"/>
    </source>
</evidence>
<dbReference type="InterPro" id="IPR039005">
    <property type="entry name" value="CSPG_rpt"/>
</dbReference>
<proteinExistence type="predicted"/>
<evidence type="ECO:0000256" key="4">
    <source>
        <dbReference type="PROSITE-ProRule" id="PRU01201"/>
    </source>
</evidence>
<dbReference type="PANTHER" id="PTHR45739">
    <property type="entry name" value="MATRIX PROTEIN, PUTATIVE-RELATED"/>
    <property type="match status" value="1"/>
</dbReference>
<keyword evidence="5" id="KW-1185">Reference proteome</keyword>
<dbReference type="PROSITE" id="PS51854">
    <property type="entry name" value="CSPG"/>
    <property type="match status" value="1"/>
</dbReference>
<evidence type="ECO:0000256" key="1">
    <source>
        <dbReference type="ARBA" id="ARBA00022729"/>
    </source>
</evidence>
<feature type="repeat" description="CSPG" evidence="4">
    <location>
        <begin position="102"/>
        <end position="195"/>
    </location>
</feature>
<dbReference type="GO" id="GO:0009653">
    <property type="term" value="P:anatomical structure morphogenesis"/>
    <property type="evidence" value="ECO:0007669"/>
    <property type="project" value="TreeGrafter"/>
</dbReference>
<dbReference type="WBParaSite" id="ALUE_0001976701-mRNA-1">
    <property type="protein sequence ID" value="ALUE_0001976701-mRNA-1"/>
    <property type="gene ID" value="ALUE_0001976701"/>
</dbReference>
<dbReference type="InterPro" id="IPR051561">
    <property type="entry name" value="FRAS1_ECM"/>
</dbReference>
<organism evidence="5 6">
    <name type="scientific">Ascaris lumbricoides</name>
    <name type="common">Giant roundworm</name>
    <dbReference type="NCBI Taxonomy" id="6252"/>
    <lineage>
        <taxon>Eukaryota</taxon>
        <taxon>Metazoa</taxon>
        <taxon>Ecdysozoa</taxon>
        <taxon>Nematoda</taxon>
        <taxon>Chromadorea</taxon>
        <taxon>Rhabditida</taxon>
        <taxon>Spirurina</taxon>
        <taxon>Ascaridomorpha</taxon>
        <taxon>Ascaridoidea</taxon>
        <taxon>Ascarididae</taxon>
        <taxon>Ascaris</taxon>
    </lineage>
</organism>
<sequence length="842" mass="95669">MVPEKKNQFHFRLALDERVINLSDVDSDPDSVRVSVISAKGVHLESSSGAIISQFSQRDFISDRVRIVHAGRSNSGELRLMADDGEQQSPALFLNVMTVPIEIHLKVNSGLKVLHQSSALITAQNLSFVTNLSGVRLQYTMVDLPEYGVVECSDEIAQFRICSTFTQNDIELSRVRYRHSSGTRPSTDSFSFQVRAGNTTSMVHTFKISFIPVHVKIFNRIPFLLNNTDQLTLTREHLFAWTFPKSFPPQHLIFHIIEPPKFGILSRRIESNRNRRIGVSSNFTQQVSEDFISFYIIETGLFGAHDKEAHIDEQVISYKLHFIQYSVVNDFFTFRVIAPSVASETIRFDITFIPGLGAIQLINRTVIVDEGGLQKITNESLCLETPDDNNFVFTIGVPPSFGNILLTRPSGAKFTLSIAENFTTQDVNSGRSQTNRYVWRRLMTTISFLQSVYRHHSEIFFSLDLQALNSLYQLPKISLRKTSILEVDLCLRVWYEHLGGENRVDRVYLVAESVYRRASRIPFWITIRIILKNDNPPELRGKNEIQIIERGDRILHPSLLPWTDADVDSQPLQFLFIDGFRNAAILSRISPNIHLHNFTQRNIQNGDVLIRHLGHARRFQMQYIVSDGVHKIPSTLTVIASEPFIRFERHHLSLPESESMSLTPITTRNLSAVTNLDVNNSQILFTVIGTHNWILVANSTQTPVMSFSQQDVEDGKVFYRISESFTRPERIMVSANELTSITDFEKIRQKADSRPPVEMRTLSVLNVPISSLSQINSEILFATANNKPPSEIIYDVIKQPSTGTLVLESFKGTVSDSSENMDFFLFLEVTLVQCRKADVSVE</sequence>
<keyword evidence="2" id="KW-0677">Repeat</keyword>
<keyword evidence="3" id="KW-0325">Glycoprotein</keyword>
<evidence type="ECO:0000313" key="5">
    <source>
        <dbReference type="Proteomes" id="UP000036681"/>
    </source>
</evidence>
<accession>A0A0M3ILY9</accession>
<dbReference type="AlphaFoldDB" id="A0A0M3ILY9"/>